<evidence type="ECO:0000256" key="1">
    <source>
        <dbReference type="ARBA" id="ARBA00001974"/>
    </source>
</evidence>
<dbReference type="InterPro" id="IPR006058">
    <property type="entry name" value="2Fe2S_fd_BS"/>
</dbReference>
<dbReference type="InterPro" id="IPR000253">
    <property type="entry name" value="FHA_dom"/>
</dbReference>
<dbReference type="InterPro" id="IPR039261">
    <property type="entry name" value="FNR_nucleotide-bd"/>
</dbReference>
<dbReference type="InterPro" id="IPR017938">
    <property type="entry name" value="Riboflavin_synthase-like_b-brl"/>
</dbReference>
<evidence type="ECO:0000313" key="14">
    <source>
        <dbReference type="Proteomes" id="UP001476950"/>
    </source>
</evidence>
<evidence type="ECO:0000259" key="12">
    <source>
        <dbReference type="PROSITE" id="PS51384"/>
    </source>
</evidence>
<evidence type="ECO:0000256" key="6">
    <source>
        <dbReference type="ARBA" id="ARBA00022827"/>
    </source>
</evidence>
<dbReference type="PROSITE" id="PS51085">
    <property type="entry name" value="2FE2S_FER_2"/>
    <property type="match status" value="1"/>
</dbReference>
<dbReference type="PRINTS" id="PR00406">
    <property type="entry name" value="CYTB5RDTASE"/>
</dbReference>
<dbReference type="PANTHER" id="PTHR47354">
    <property type="entry name" value="NADH OXIDOREDUCTASE HCR"/>
    <property type="match status" value="1"/>
</dbReference>
<dbReference type="InterPro" id="IPR001433">
    <property type="entry name" value="OxRdtase_FAD/NAD-bd"/>
</dbReference>
<evidence type="ECO:0000256" key="2">
    <source>
        <dbReference type="ARBA" id="ARBA00013903"/>
    </source>
</evidence>
<dbReference type="Gene3D" id="2.40.30.10">
    <property type="entry name" value="Translation factors"/>
    <property type="match status" value="1"/>
</dbReference>
<evidence type="ECO:0000313" key="13">
    <source>
        <dbReference type="EMBL" id="MEP1059034.1"/>
    </source>
</evidence>
<protein>
    <recommendedName>
        <fullName evidence="2">Ferredoxin--NADP reductase</fullName>
    </recommendedName>
</protein>
<proteinExistence type="predicted"/>
<reference evidence="13 14" key="1">
    <citation type="submission" date="2022-04" db="EMBL/GenBank/DDBJ databases">
        <title>Positive selection, recombination, and allopatry shape intraspecific diversity of widespread and dominant cyanobacteria.</title>
        <authorList>
            <person name="Wei J."/>
            <person name="Shu W."/>
            <person name="Hu C."/>
        </authorList>
    </citation>
    <scope>NUCLEOTIDE SEQUENCE [LARGE SCALE GENOMIC DNA]</scope>
    <source>
        <strain evidence="13 14">AS-A4</strain>
    </source>
</reference>
<dbReference type="InterPro" id="IPR001041">
    <property type="entry name" value="2Fe-2S_ferredoxin-type"/>
</dbReference>
<feature type="domain" description="2Fe-2S ferredoxin-type" evidence="11">
    <location>
        <begin position="420"/>
        <end position="505"/>
    </location>
</feature>
<dbReference type="InterPro" id="IPR050415">
    <property type="entry name" value="MRET"/>
</dbReference>
<accession>A0ABV0KIK1</accession>
<keyword evidence="9" id="KW-0411">Iron-sulfur</keyword>
<dbReference type="SUPFAM" id="SSF52343">
    <property type="entry name" value="Ferredoxin reductase-like, C-terminal NADP-linked domain"/>
    <property type="match status" value="1"/>
</dbReference>
<keyword evidence="5" id="KW-0479">Metal-binding</keyword>
<dbReference type="InterPro" id="IPR008984">
    <property type="entry name" value="SMAD_FHA_dom_sf"/>
</dbReference>
<evidence type="ECO:0000256" key="7">
    <source>
        <dbReference type="ARBA" id="ARBA00023002"/>
    </source>
</evidence>
<dbReference type="CDD" id="cd00207">
    <property type="entry name" value="fer2"/>
    <property type="match status" value="1"/>
</dbReference>
<dbReference type="Gene3D" id="3.40.50.80">
    <property type="entry name" value="Nucleotide-binding domain of ferredoxin-NADP reductase (FNR) module"/>
    <property type="match status" value="1"/>
</dbReference>
<dbReference type="Gene3D" id="3.10.20.30">
    <property type="match status" value="1"/>
</dbReference>
<evidence type="ECO:0000256" key="4">
    <source>
        <dbReference type="ARBA" id="ARBA00022714"/>
    </source>
</evidence>
<evidence type="ECO:0000256" key="5">
    <source>
        <dbReference type="ARBA" id="ARBA00022723"/>
    </source>
</evidence>
<keyword evidence="3" id="KW-0285">Flavoprotein</keyword>
<name>A0ABV0KIK1_9CYAN</name>
<keyword evidence="4" id="KW-0001">2Fe-2S</keyword>
<keyword evidence="8" id="KW-0408">Iron</keyword>
<dbReference type="InterPro" id="IPR001709">
    <property type="entry name" value="Flavoprot_Pyr_Nucl_cyt_Rdtase"/>
</dbReference>
<evidence type="ECO:0000259" key="10">
    <source>
        <dbReference type="PROSITE" id="PS50006"/>
    </source>
</evidence>
<dbReference type="RefSeq" id="WP_190450087.1">
    <property type="nucleotide sequence ID" value="NZ_JAMPLM010000008.1"/>
</dbReference>
<dbReference type="InterPro" id="IPR036010">
    <property type="entry name" value="2Fe-2S_ferredoxin-like_sf"/>
</dbReference>
<gene>
    <name evidence="13" type="ORF">NDI38_11360</name>
</gene>
<dbReference type="PROSITE" id="PS50006">
    <property type="entry name" value="FHA_DOMAIN"/>
    <property type="match status" value="1"/>
</dbReference>
<dbReference type="SMART" id="SM00240">
    <property type="entry name" value="FHA"/>
    <property type="match status" value="1"/>
</dbReference>
<dbReference type="Pfam" id="PF00498">
    <property type="entry name" value="FHA"/>
    <property type="match status" value="1"/>
</dbReference>
<evidence type="ECO:0000256" key="3">
    <source>
        <dbReference type="ARBA" id="ARBA00022630"/>
    </source>
</evidence>
<dbReference type="EMBL" id="JAMPLM010000008">
    <property type="protein sequence ID" value="MEP1059034.1"/>
    <property type="molecule type" value="Genomic_DNA"/>
</dbReference>
<dbReference type="PROSITE" id="PS51384">
    <property type="entry name" value="FAD_FR"/>
    <property type="match status" value="1"/>
</dbReference>
<keyword evidence="6" id="KW-0274">FAD</keyword>
<dbReference type="SUPFAM" id="SSF54292">
    <property type="entry name" value="2Fe-2S ferredoxin-like"/>
    <property type="match status" value="1"/>
</dbReference>
<dbReference type="Gene3D" id="2.60.200.20">
    <property type="match status" value="1"/>
</dbReference>
<dbReference type="SUPFAM" id="SSF49879">
    <property type="entry name" value="SMAD/FHA domain"/>
    <property type="match status" value="1"/>
</dbReference>
<evidence type="ECO:0000259" key="11">
    <source>
        <dbReference type="PROSITE" id="PS51085"/>
    </source>
</evidence>
<keyword evidence="14" id="KW-1185">Reference proteome</keyword>
<feature type="domain" description="FAD-binding FR-type" evidence="12">
    <location>
        <begin position="131"/>
        <end position="244"/>
    </location>
</feature>
<comment type="cofactor">
    <cofactor evidence="1">
        <name>FAD</name>
        <dbReference type="ChEBI" id="CHEBI:57692"/>
    </cofactor>
</comment>
<dbReference type="InterPro" id="IPR008333">
    <property type="entry name" value="Cbr1-like_FAD-bd_dom"/>
</dbReference>
<keyword evidence="7" id="KW-0560">Oxidoreductase</keyword>
<sequence length="505" mass="55138">MLTLKSINFEQQQFQSHQLQQLHPEKMEWLLGRSAACDLVLPSPEISRIHGQIVYVDDAYHYIDVGSSSGSLLNGKSVPANEMCPLHTGDILQLGETFLHLEALTAPSYSGSADGLKTHPPISLPDQQWAGEDLQCRCCRIVDETPDVKTFCFVAEPPVLFNYLPGQFVNLALEIDGQPVMRSYSISSSPTRPYHLSLTIKRVPSPSDQSDLPAGIVSNWLHDHLNVGDRVKLIGGPMGHFTCLPHLPPKLLLLSAGSGITPMMSMSRWVQDTLTDCDLIFLHSARTPADLIFRTELETITAQLPNFQLAVTLTQQPQGNAWMGLTGRISDSLLNMVVPDLLDRAVYVCGPASFMDSIRALLESMKFPMQNYQEESFGGKKARPTALELTATKGLISEPETVIHPGKGHHALSTTAKATPIVHFTQSDRQVEADDSASILELAEQEGIQIRHACRVGACGACKIRVRQGQVRYDAPPMALTAADQQAGYALACVAYPNGAVVIDA</sequence>
<dbReference type="InterPro" id="IPR017927">
    <property type="entry name" value="FAD-bd_FR_type"/>
</dbReference>
<dbReference type="Pfam" id="PF00111">
    <property type="entry name" value="Fer2"/>
    <property type="match status" value="1"/>
</dbReference>
<dbReference type="CDD" id="cd00060">
    <property type="entry name" value="FHA"/>
    <property type="match status" value="1"/>
</dbReference>
<feature type="domain" description="FHA" evidence="10">
    <location>
        <begin position="29"/>
        <end position="78"/>
    </location>
</feature>
<dbReference type="Proteomes" id="UP001476950">
    <property type="component" value="Unassembled WGS sequence"/>
</dbReference>
<dbReference type="InterPro" id="IPR012675">
    <property type="entry name" value="Beta-grasp_dom_sf"/>
</dbReference>
<dbReference type="Pfam" id="PF00970">
    <property type="entry name" value="FAD_binding_6"/>
    <property type="match status" value="1"/>
</dbReference>
<evidence type="ECO:0000256" key="8">
    <source>
        <dbReference type="ARBA" id="ARBA00023004"/>
    </source>
</evidence>
<dbReference type="PROSITE" id="PS00197">
    <property type="entry name" value="2FE2S_FER_1"/>
    <property type="match status" value="1"/>
</dbReference>
<dbReference type="CDD" id="cd06215">
    <property type="entry name" value="FNR_iron_sulfur_binding_1"/>
    <property type="match status" value="1"/>
</dbReference>
<evidence type="ECO:0000256" key="9">
    <source>
        <dbReference type="ARBA" id="ARBA00023014"/>
    </source>
</evidence>
<dbReference type="SUPFAM" id="SSF63380">
    <property type="entry name" value="Riboflavin synthase domain-like"/>
    <property type="match status" value="1"/>
</dbReference>
<organism evidence="13 14">
    <name type="scientific">Stenomitos frigidus AS-A4</name>
    <dbReference type="NCBI Taxonomy" id="2933935"/>
    <lineage>
        <taxon>Bacteria</taxon>
        <taxon>Bacillati</taxon>
        <taxon>Cyanobacteriota</taxon>
        <taxon>Cyanophyceae</taxon>
        <taxon>Leptolyngbyales</taxon>
        <taxon>Leptolyngbyaceae</taxon>
        <taxon>Stenomitos</taxon>
    </lineage>
</organism>
<dbReference type="Pfam" id="PF00175">
    <property type="entry name" value="NAD_binding_1"/>
    <property type="match status" value="1"/>
</dbReference>
<comment type="caution">
    <text evidence="13">The sequence shown here is derived from an EMBL/GenBank/DDBJ whole genome shotgun (WGS) entry which is preliminary data.</text>
</comment>
<dbReference type="PRINTS" id="PR00371">
    <property type="entry name" value="FPNCR"/>
</dbReference>
<dbReference type="PANTHER" id="PTHR47354:SF6">
    <property type="entry name" value="NADH OXIDOREDUCTASE HCR"/>
    <property type="match status" value="1"/>
</dbReference>